<dbReference type="CDD" id="cd00067">
    <property type="entry name" value="GAL4"/>
    <property type="match status" value="1"/>
</dbReference>
<keyword evidence="3" id="KW-0238">DNA-binding</keyword>
<dbReference type="Pfam" id="PF04082">
    <property type="entry name" value="Fungal_trans"/>
    <property type="match status" value="1"/>
</dbReference>
<proteinExistence type="predicted"/>
<feature type="compositionally biased region" description="Basic and acidic residues" evidence="6">
    <location>
        <begin position="1"/>
        <end position="11"/>
    </location>
</feature>
<dbReference type="SUPFAM" id="SSF57701">
    <property type="entry name" value="Zn2/Cys6 DNA-binding domain"/>
    <property type="match status" value="1"/>
</dbReference>
<dbReference type="GO" id="GO:0008270">
    <property type="term" value="F:zinc ion binding"/>
    <property type="evidence" value="ECO:0007669"/>
    <property type="project" value="InterPro"/>
</dbReference>
<evidence type="ECO:0000256" key="6">
    <source>
        <dbReference type="SAM" id="MobiDB-lite"/>
    </source>
</evidence>
<dbReference type="InterPro" id="IPR051127">
    <property type="entry name" value="Fungal_SecMet_Regulators"/>
</dbReference>
<dbReference type="Proteomes" id="UP000664132">
    <property type="component" value="Unassembled WGS sequence"/>
</dbReference>
<accession>A0A8H7TGH7</accession>
<dbReference type="GO" id="GO:0006351">
    <property type="term" value="P:DNA-templated transcription"/>
    <property type="evidence" value="ECO:0007669"/>
    <property type="project" value="InterPro"/>
</dbReference>
<evidence type="ECO:0000256" key="4">
    <source>
        <dbReference type="ARBA" id="ARBA00023163"/>
    </source>
</evidence>
<dbReference type="AlphaFoldDB" id="A0A8H7TGH7"/>
<sequence length="711" mass="79684">MTENRVAEVRRGSGASNSQLKAKKVRTPKSCDRCKSRKTKCIDPVPGPCRYCAHIGAECGVAQRPRQRPFYHVSEEEYRCSMQILRHFLPQDDLNLETLRSIAKELNIGNSPAQDTLKSSSAKDSSEHAEGSVSNESISDTEEIGDLHHQMGCLMKDSLGEYRYLGAYSDIAFNAAVCSIAEAPSPEQEESKIILPPKDSYPPQKPSRVKLLREPASPNHPYLPPRQYCDYYVARYFEEVHCIYWLYPVEQFHARLDDTYMTGGGAATSSWLCSLYSIFALGAASGENSKSTLFVDFVSEEARMNPDLKTSDDYLALAKTLIPAVHDEADIDSIRALAILSLALLTFKFRITSYLYMGTSMQIAFSLGLQHDQSPTTQSPMSRQQNRRIWWTLYILDQEIASRCGSPCVSDERSVRIQTPLPSEQVLNPGTNTPLGALSVSTSLCRLKREIIQTIYPERSSDSRTISFQKVTSYVSSLQKWQASMPSHLKWGVPVAPTHRRSIGILHLNYWNAMMLLTQPFLLYSVIRGASLNDMRKAWFEKLGEICVDAAKNAIVVLKSMENDGSLSSLVTFDCTCTLKVIMILCLALAKRESAELRTEYEFCLGLIDRMEQIGFCKSVNEELPSHLARLGIKKERRESGASMEVSPNAVSQMWSGFDPNHNYISTAGNLQGMQDVGDAFLMDMDLFMDMDMHGAGDLFQPNLEFFNGSF</sequence>
<protein>
    <recommendedName>
        <fullName evidence="7">Zn(2)-C6 fungal-type domain-containing protein</fullName>
    </recommendedName>
</protein>
<keyword evidence="1" id="KW-0479">Metal-binding</keyword>
<keyword evidence="5" id="KW-0539">Nucleus</keyword>
<dbReference type="Gene3D" id="4.10.240.10">
    <property type="entry name" value="Zn(2)-C6 fungal-type DNA-binding domain"/>
    <property type="match status" value="1"/>
</dbReference>
<gene>
    <name evidence="8" type="ORF">IFR04_007608</name>
</gene>
<evidence type="ECO:0000313" key="8">
    <source>
        <dbReference type="EMBL" id="KAG4419289.1"/>
    </source>
</evidence>
<feature type="domain" description="Zn(2)-C6 fungal-type" evidence="7">
    <location>
        <begin position="30"/>
        <end position="59"/>
    </location>
</feature>
<dbReference type="PANTHER" id="PTHR47424:SF3">
    <property type="entry name" value="REGULATORY PROTEIN GAL4"/>
    <property type="match status" value="1"/>
</dbReference>
<evidence type="ECO:0000256" key="5">
    <source>
        <dbReference type="ARBA" id="ARBA00023242"/>
    </source>
</evidence>
<dbReference type="GO" id="GO:0000978">
    <property type="term" value="F:RNA polymerase II cis-regulatory region sequence-specific DNA binding"/>
    <property type="evidence" value="ECO:0007669"/>
    <property type="project" value="TreeGrafter"/>
</dbReference>
<feature type="region of interest" description="Disordered" evidence="6">
    <location>
        <begin position="1"/>
        <end position="24"/>
    </location>
</feature>
<evidence type="ECO:0000256" key="2">
    <source>
        <dbReference type="ARBA" id="ARBA00023015"/>
    </source>
</evidence>
<dbReference type="SMART" id="SM00906">
    <property type="entry name" value="Fungal_trans"/>
    <property type="match status" value="1"/>
</dbReference>
<evidence type="ECO:0000256" key="1">
    <source>
        <dbReference type="ARBA" id="ARBA00022723"/>
    </source>
</evidence>
<feature type="region of interest" description="Disordered" evidence="6">
    <location>
        <begin position="188"/>
        <end position="207"/>
    </location>
</feature>
<dbReference type="PANTHER" id="PTHR47424">
    <property type="entry name" value="REGULATORY PROTEIN GAL4"/>
    <property type="match status" value="1"/>
</dbReference>
<dbReference type="GO" id="GO:0005634">
    <property type="term" value="C:nucleus"/>
    <property type="evidence" value="ECO:0007669"/>
    <property type="project" value="TreeGrafter"/>
</dbReference>
<feature type="compositionally biased region" description="Polar residues" evidence="6">
    <location>
        <begin position="110"/>
        <end position="123"/>
    </location>
</feature>
<evidence type="ECO:0000259" key="7">
    <source>
        <dbReference type="PROSITE" id="PS50048"/>
    </source>
</evidence>
<dbReference type="PROSITE" id="PS50048">
    <property type="entry name" value="ZN2_CY6_FUNGAL_2"/>
    <property type="match status" value="1"/>
</dbReference>
<dbReference type="GO" id="GO:0000435">
    <property type="term" value="P:positive regulation of transcription from RNA polymerase II promoter by galactose"/>
    <property type="evidence" value="ECO:0007669"/>
    <property type="project" value="TreeGrafter"/>
</dbReference>
<dbReference type="SMART" id="SM00066">
    <property type="entry name" value="GAL4"/>
    <property type="match status" value="1"/>
</dbReference>
<dbReference type="InterPro" id="IPR007219">
    <property type="entry name" value="XnlR_reg_dom"/>
</dbReference>
<evidence type="ECO:0000313" key="9">
    <source>
        <dbReference type="Proteomes" id="UP000664132"/>
    </source>
</evidence>
<comment type="caution">
    <text evidence="8">The sequence shown here is derived from an EMBL/GenBank/DDBJ whole genome shotgun (WGS) entry which is preliminary data.</text>
</comment>
<keyword evidence="9" id="KW-1185">Reference proteome</keyword>
<dbReference type="CDD" id="cd12148">
    <property type="entry name" value="fungal_TF_MHR"/>
    <property type="match status" value="1"/>
</dbReference>
<dbReference type="InterPro" id="IPR001138">
    <property type="entry name" value="Zn2Cys6_DnaBD"/>
</dbReference>
<keyword evidence="2" id="KW-0805">Transcription regulation</keyword>
<evidence type="ECO:0000256" key="3">
    <source>
        <dbReference type="ARBA" id="ARBA00023125"/>
    </source>
</evidence>
<organism evidence="8 9">
    <name type="scientific">Cadophora malorum</name>
    <dbReference type="NCBI Taxonomy" id="108018"/>
    <lineage>
        <taxon>Eukaryota</taxon>
        <taxon>Fungi</taxon>
        <taxon>Dikarya</taxon>
        <taxon>Ascomycota</taxon>
        <taxon>Pezizomycotina</taxon>
        <taxon>Leotiomycetes</taxon>
        <taxon>Helotiales</taxon>
        <taxon>Ploettnerulaceae</taxon>
        <taxon>Cadophora</taxon>
    </lineage>
</organism>
<reference evidence="8" key="1">
    <citation type="submission" date="2021-02" db="EMBL/GenBank/DDBJ databases">
        <title>Genome sequence Cadophora malorum strain M34.</title>
        <authorList>
            <person name="Stefanovic E."/>
            <person name="Vu D."/>
            <person name="Scully C."/>
            <person name="Dijksterhuis J."/>
            <person name="Roader J."/>
            <person name="Houbraken J."/>
        </authorList>
    </citation>
    <scope>NUCLEOTIDE SEQUENCE</scope>
    <source>
        <strain evidence="8">M34</strain>
    </source>
</reference>
<feature type="region of interest" description="Disordered" evidence="6">
    <location>
        <begin position="110"/>
        <end position="139"/>
    </location>
</feature>
<dbReference type="GO" id="GO:0000981">
    <property type="term" value="F:DNA-binding transcription factor activity, RNA polymerase II-specific"/>
    <property type="evidence" value="ECO:0007669"/>
    <property type="project" value="InterPro"/>
</dbReference>
<dbReference type="InterPro" id="IPR036864">
    <property type="entry name" value="Zn2-C6_fun-type_DNA-bd_sf"/>
</dbReference>
<keyword evidence="4" id="KW-0804">Transcription</keyword>
<dbReference type="EMBL" id="JAFJYH010000109">
    <property type="protein sequence ID" value="KAG4419289.1"/>
    <property type="molecule type" value="Genomic_DNA"/>
</dbReference>
<dbReference type="OrthoDB" id="310895at2759"/>
<name>A0A8H7TGH7_9HELO</name>
<dbReference type="PROSITE" id="PS00463">
    <property type="entry name" value="ZN2_CY6_FUNGAL_1"/>
    <property type="match status" value="1"/>
</dbReference>